<sequence>MPRSNLEHLASVSSVAAIALPTGSHRGPMLPQSTTAPFRTSEYDSAAEQGSRARGDKTTDSQVHSADYPPETRRQSNNSSTRSSGRQVSVFTRASLAVTRWAADRRARANGLALL</sequence>
<dbReference type="Proteomes" id="UP000518266">
    <property type="component" value="Unassembled WGS sequence"/>
</dbReference>
<proteinExistence type="predicted"/>
<protein>
    <submittedName>
        <fullName evidence="2">Uncharacterized protein</fullName>
    </submittedName>
</protein>
<dbReference type="AlphaFoldDB" id="A0A7J5YKN6"/>
<name>A0A7J5YKN6_DISMA</name>
<dbReference type="EMBL" id="JAAKFY010000011">
    <property type="protein sequence ID" value="KAF3849733.1"/>
    <property type="molecule type" value="Genomic_DNA"/>
</dbReference>
<organism evidence="2 3">
    <name type="scientific">Dissostichus mawsoni</name>
    <name type="common">Antarctic cod</name>
    <dbReference type="NCBI Taxonomy" id="36200"/>
    <lineage>
        <taxon>Eukaryota</taxon>
        <taxon>Metazoa</taxon>
        <taxon>Chordata</taxon>
        <taxon>Craniata</taxon>
        <taxon>Vertebrata</taxon>
        <taxon>Euteleostomi</taxon>
        <taxon>Actinopterygii</taxon>
        <taxon>Neopterygii</taxon>
        <taxon>Teleostei</taxon>
        <taxon>Neoteleostei</taxon>
        <taxon>Acanthomorphata</taxon>
        <taxon>Eupercaria</taxon>
        <taxon>Perciformes</taxon>
        <taxon>Notothenioidei</taxon>
        <taxon>Nototheniidae</taxon>
        <taxon>Dissostichus</taxon>
    </lineage>
</organism>
<evidence type="ECO:0000313" key="2">
    <source>
        <dbReference type="EMBL" id="KAF3849733.1"/>
    </source>
</evidence>
<keyword evidence="3" id="KW-1185">Reference proteome</keyword>
<feature type="compositionally biased region" description="Low complexity" evidence="1">
    <location>
        <begin position="75"/>
        <end position="87"/>
    </location>
</feature>
<dbReference type="OrthoDB" id="10577897at2759"/>
<reference evidence="2 3" key="1">
    <citation type="submission" date="2020-03" db="EMBL/GenBank/DDBJ databases">
        <title>Dissostichus mawsoni Genome sequencing and assembly.</title>
        <authorList>
            <person name="Park H."/>
        </authorList>
    </citation>
    <scope>NUCLEOTIDE SEQUENCE [LARGE SCALE GENOMIC DNA]</scope>
    <source>
        <strain evidence="2">DM0001</strain>
        <tissue evidence="2">Muscle</tissue>
    </source>
</reference>
<evidence type="ECO:0000256" key="1">
    <source>
        <dbReference type="SAM" id="MobiDB-lite"/>
    </source>
</evidence>
<gene>
    <name evidence="2" type="ORF">F7725_019452</name>
</gene>
<feature type="region of interest" description="Disordered" evidence="1">
    <location>
        <begin position="21"/>
        <end position="89"/>
    </location>
</feature>
<evidence type="ECO:0000313" key="3">
    <source>
        <dbReference type="Proteomes" id="UP000518266"/>
    </source>
</evidence>
<accession>A0A7J5YKN6</accession>
<comment type="caution">
    <text evidence="2">The sequence shown here is derived from an EMBL/GenBank/DDBJ whole genome shotgun (WGS) entry which is preliminary data.</text>
</comment>